<feature type="region of interest" description="Disordered" evidence="11">
    <location>
        <begin position="259"/>
        <end position="292"/>
    </location>
</feature>
<accession>E3SK47</accession>
<comment type="caution">
    <text evidence="10">Lacks conserved residue(s) required for the propagation of feature annotation.</text>
</comment>
<evidence type="ECO:0000256" key="3">
    <source>
        <dbReference type="ARBA" id="ARBA00022705"/>
    </source>
</evidence>
<dbReference type="EMBL" id="GU071097">
    <property type="protein sequence ID" value="ADO98063.1"/>
    <property type="molecule type" value="Genomic_DNA"/>
</dbReference>
<sequence length="326" mass="36683">MSFASLKKASSAGNTFARLTKEIEKLNQPQAGSGADERLWKPELDKSGNGYAVIRFLPAPDGEELPFAKVWSHAFKGPGGQWYIENSLTTLGKQDPVSEYNTELWNAAGEGSPERAQARAQKRKLSYYSNIYVVSDPAHPENEGKVFLYKYGKKIFDKLVEAMQPAFADETPIDPFNFWKGADFKLKIRKVDGYWNYDKSEFATPNTLGDFDDDRLEQIWQQGYSLAEFEDIKNFKTYEQLKSRLNLVLGNAAAPARIDESLEDESEGRGSFNSPDITGHHRDTAMTSNQPDWAAEVKDFREKAVASAPAEDDVELSYFAKLAEED</sequence>
<dbReference type="InterPro" id="IPR044947">
    <property type="entry name" value="Phage_T4_Gp32_ssDNA-bd_sf"/>
</dbReference>
<dbReference type="OrthoDB" id="3870at10239"/>
<proteinExistence type="inferred from homology"/>
<evidence type="ECO:0000256" key="9">
    <source>
        <dbReference type="ARBA" id="ARBA00023204"/>
    </source>
</evidence>
<dbReference type="GO" id="GO:0006260">
    <property type="term" value="P:DNA replication"/>
    <property type="evidence" value="ECO:0007669"/>
    <property type="project" value="UniProtKB-KW"/>
</dbReference>
<dbReference type="KEGG" id="vg:10329358"/>
<dbReference type="SUPFAM" id="SSF50249">
    <property type="entry name" value="Nucleic acid-binding proteins"/>
    <property type="match status" value="1"/>
</dbReference>
<dbReference type="GO" id="GO:0006281">
    <property type="term" value="P:DNA repair"/>
    <property type="evidence" value="ECO:0007669"/>
    <property type="project" value="UniProtKB-UniRule"/>
</dbReference>
<keyword evidence="10" id="KW-0233">DNA recombination</keyword>
<evidence type="ECO:0000256" key="5">
    <source>
        <dbReference type="ARBA" id="ARBA00022763"/>
    </source>
</evidence>
<dbReference type="Pfam" id="PF08804">
    <property type="entry name" value="gp32"/>
    <property type="match status" value="1"/>
</dbReference>
<evidence type="ECO:0000256" key="11">
    <source>
        <dbReference type="SAM" id="MobiDB-lite"/>
    </source>
</evidence>
<evidence type="ECO:0000259" key="12">
    <source>
        <dbReference type="Pfam" id="PF08804"/>
    </source>
</evidence>
<comment type="function">
    <text evidence="10">Single-stranded DNA-binding protein that participates in viral DNA replication, recombination, and repair. Coats the lagging-strand ssDNA as the replication fork advances. Stimulates the activities of viral DNA polymerase and the replicative helicase, probably via its interaction with the helicase assembly factor. Together with the replicative helicase and the helicase assembly factor, promotes pairing of two homologous DNA molecules containing complementary single-stranded regions and mediates homologous DNA strand exchange. Promotes also the formation of joint molecules. mRNA specific autogenous translational repressor.</text>
</comment>
<dbReference type="InterPro" id="IPR012340">
    <property type="entry name" value="NA-bd_OB-fold"/>
</dbReference>
<dbReference type="Gene3D" id="3.90.198.10">
    <property type="entry name" value="Replication Fork Single-Stranded Dna Binding Protein"/>
    <property type="match status" value="1"/>
</dbReference>
<evidence type="ECO:0000256" key="6">
    <source>
        <dbReference type="ARBA" id="ARBA00022833"/>
    </source>
</evidence>
<organism evidence="13 14">
    <name type="scientific">Synechococcus phage S-SSM5</name>
    <dbReference type="NCBI Taxonomy" id="445685"/>
    <lineage>
        <taxon>Viruses</taxon>
        <taxon>Duplodnaviria</taxon>
        <taxon>Heunggongvirae</taxon>
        <taxon>Uroviricota</taxon>
        <taxon>Caudoviricetes</taxon>
        <taxon>Pantevenvirales</taxon>
        <taxon>Kyanoviridae</taxon>
        <taxon>Glaucusvirus</taxon>
        <taxon>Glaucusvirus ssm5</taxon>
    </lineage>
</organism>
<keyword evidence="14" id="KW-1185">Reference proteome</keyword>
<evidence type="ECO:0000256" key="8">
    <source>
        <dbReference type="ARBA" id="ARBA00023125"/>
    </source>
</evidence>
<dbReference type="GO" id="GO:0003697">
    <property type="term" value="F:single-stranded DNA binding"/>
    <property type="evidence" value="ECO:0007669"/>
    <property type="project" value="UniProtKB-UniRule"/>
</dbReference>
<dbReference type="GO" id="GO:0046872">
    <property type="term" value="F:metal ion binding"/>
    <property type="evidence" value="ECO:0007669"/>
    <property type="project" value="UniProtKB-KW"/>
</dbReference>
<comment type="similarity">
    <text evidence="10">Belongs to the Tequatrovirus single-stranded DNA-binding protein family.</text>
</comment>
<keyword evidence="4" id="KW-0479">Metal-binding</keyword>
<evidence type="ECO:0000256" key="7">
    <source>
        <dbReference type="ARBA" id="ARBA00023109"/>
    </source>
</evidence>
<dbReference type="GO" id="GO:0006310">
    <property type="term" value="P:DNA recombination"/>
    <property type="evidence" value="ECO:0007669"/>
    <property type="project" value="UniProtKB-UniRule"/>
</dbReference>
<evidence type="ECO:0000313" key="13">
    <source>
        <dbReference type="EMBL" id="ADO98063.1"/>
    </source>
</evidence>
<evidence type="ECO:0000313" key="14">
    <source>
        <dbReference type="Proteomes" id="UP000006526"/>
    </source>
</evidence>
<dbReference type="InterPro" id="IPR012339">
    <property type="entry name" value="Phage_T4_Gp32_ssDNA-bd"/>
</dbReference>
<dbReference type="Proteomes" id="UP000006526">
    <property type="component" value="Segment"/>
</dbReference>
<evidence type="ECO:0000256" key="2">
    <source>
        <dbReference type="ARBA" id="ARBA00022491"/>
    </source>
</evidence>
<evidence type="ECO:0000256" key="10">
    <source>
        <dbReference type="HAMAP-Rule" id="MF_04152"/>
    </source>
</evidence>
<name>E3SK47_9CAUD</name>
<dbReference type="RefSeq" id="YP_004324610.1">
    <property type="nucleotide sequence ID" value="NC_015289.1"/>
</dbReference>
<keyword evidence="5" id="KW-0227">DNA damage</keyword>
<feature type="domain" description="Bacteriophage T4 Gp32 single-stranded DNA-binding" evidence="12">
    <location>
        <begin position="48"/>
        <end position="248"/>
    </location>
</feature>
<dbReference type="InterPro" id="IPR046395">
    <property type="entry name" value="SSB_T4"/>
</dbReference>
<keyword evidence="7 10" id="KW-1194">Viral DNA replication</keyword>
<comment type="subunit">
    <text evidence="10">Homodimer in the absence of DNA, monomer when binding DNA. Interacts with the DNA helicase assembly protein; a ternary complex between the helicase assembly protein, the single-stranded DNA-binding protein and ssDNA is an obligatory intermediate in the helicase loading mechanism. Part of the replicase complex that includes the DNA polymerase, the polymerase clamp, the clamp loader complex, the single-stranded DNA binding protein, the primase, the replicative helicase and the helicase assembly factor. Interacts (via C-terminus) with the viral SF1 dDA helicase. Interacts with the viral SF2 UvsW repair helicase.</text>
</comment>
<protein>
    <recommendedName>
        <fullName evidence="1 10">Single-stranded DNA-binding protein</fullName>
        <shortName evidence="10">SSB protein</shortName>
    </recommendedName>
    <alternativeName>
        <fullName evidence="10">Helix-destabilizing protein</fullName>
    </alternativeName>
</protein>
<evidence type="ECO:0000256" key="1">
    <source>
        <dbReference type="ARBA" id="ARBA00018590"/>
    </source>
</evidence>
<evidence type="ECO:0000256" key="4">
    <source>
        <dbReference type="ARBA" id="ARBA00022723"/>
    </source>
</evidence>
<gene>
    <name evidence="13" type="primary">gp32</name>
    <name evidence="13" type="ORF">SSSM5_004</name>
</gene>
<keyword evidence="3" id="KW-0235">DNA replication</keyword>
<keyword evidence="6" id="KW-0862">Zinc</keyword>
<keyword evidence="9 10" id="KW-0234">DNA repair</keyword>
<comment type="domain">
    <text evidence="10">The acidic C-terminus is involved in modulating the ssDNA binding properties. The N-terminus LAST motif is involved in the cooperative binding of the protein to single-stranded nucleic acids.</text>
</comment>
<reference evidence="13 14" key="1">
    <citation type="journal article" date="2010" name="Environ. Microbiol.">
        <title>Genomic analysis of oceanic cyanobacterial myoviruses compared with T4-like myoviruses from diverse hosts and environments.</title>
        <authorList>
            <person name="Sullivan M.B."/>
            <person name="Huang K.H."/>
            <person name="Ignacio-Espinoza J.C."/>
            <person name="Berlin A.M."/>
            <person name="Kelly L."/>
            <person name="Weigele P.R."/>
            <person name="DeFrancesco A.S."/>
            <person name="Kern S.E."/>
            <person name="Thompson L.R."/>
            <person name="Young S."/>
            <person name="Yandava C."/>
            <person name="Fu R."/>
            <person name="Krastins B."/>
            <person name="Chase M."/>
            <person name="Sarracino D."/>
            <person name="Osburne M.S."/>
            <person name="Henn M.R."/>
            <person name="Chisholm S.W."/>
        </authorList>
    </citation>
    <scope>NUCLEOTIDE SEQUENCE [LARGE SCALE GENOMIC DNA]</scope>
    <source>
        <strain evidence="13">8102-12</strain>
    </source>
</reference>
<dbReference type="HAMAP" id="MF_04152">
    <property type="entry name" value="SSB_T4"/>
    <property type="match status" value="1"/>
</dbReference>
<keyword evidence="2 10" id="KW-0678">Repressor</keyword>
<dbReference type="GeneID" id="10329358"/>
<dbReference type="GO" id="GO:0039686">
    <property type="term" value="P:bidirectional double-stranded viral DNA replication"/>
    <property type="evidence" value="ECO:0007669"/>
    <property type="project" value="UniProtKB-UniRule"/>
</dbReference>
<keyword evidence="8 10" id="KW-0238">DNA-binding</keyword>